<feature type="compositionally biased region" description="Basic and acidic residues" evidence="1">
    <location>
        <begin position="209"/>
        <end position="218"/>
    </location>
</feature>
<name>I2FQ70_USTHO</name>
<feature type="signal peptide" evidence="2">
    <location>
        <begin position="1"/>
        <end position="31"/>
    </location>
</feature>
<dbReference type="OrthoDB" id="10498588at2759"/>
<comment type="caution">
    <text evidence="3">The sequence shown here is derived from an EMBL/GenBank/DDBJ whole genome shotgun (WGS) entry which is preliminary data.</text>
</comment>
<evidence type="ECO:0000313" key="4">
    <source>
        <dbReference type="Proteomes" id="UP000006174"/>
    </source>
</evidence>
<evidence type="ECO:0000256" key="2">
    <source>
        <dbReference type="SAM" id="SignalP"/>
    </source>
</evidence>
<reference evidence="3 4" key="1">
    <citation type="journal article" date="2012" name="Plant Cell">
        <title>Genome comparison of barley and maize smut fungi reveals targeted loss of RNA silencing components and species-specific presence of transposable elements.</title>
        <authorList>
            <person name="Laurie J.D."/>
            <person name="Ali S."/>
            <person name="Linning R."/>
            <person name="Mannhaupt G."/>
            <person name="Wong P."/>
            <person name="Gueldener U."/>
            <person name="Muensterkoetter M."/>
            <person name="Moore R."/>
            <person name="Kahmann R."/>
            <person name="Bakkeren G."/>
            <person name="Schirawski J."/>
        </authorList>
    </citation>
    <scope>NUCLEOTIDE SEQUENCE [LARGE SCALE GENOMIC DNA]</scope>
    <source>
        <strain evidence="4">Uh4875-4</strain>
    </source>
</reference>
<proteinExistence type="predicted"/>
<dbReference type="HOGENOM" id="CLU_1099187_0_0_1"/>
<protein>
    <submittedName>
        <fullName evidence="3">Uncharacterized protein</fullName>
    </submittedName>
</protein>
<dbReference type="AlphaFoldDB" id="I2FQ70"/>
<evidence type="ECO:0000256" key="1">
    <source>
        <dbReference type="SAM" id="MobiDB-lite"/>
    </source>
</evidence>
<feature type="compositionally biased region" description="Low complexity" evidence="1">
    <location>
        <begin position="83"/>
        <end position="96"/>
    </location>
</feature>
<dbReference type="Proteomes" id="UP000006174">
    <property type="component" value="Unassembled WGS sequence"/>
</dbReference>
<feature type="region of interest" description="Disordered" evidence="1">
    <location>
        <begin position="209"/>
        <end position="230"/>
    </location>
</feature>
<accession>I2FQ70</accession>
<dbReference type="STRING" id="1128400.I2FQ70"/>
<keyword evidence="2" id="KW-0732">Signal</keyword>
<sequence>MLTTRRDNKSKMMVSAALLVLLAIQAGLVGSAPISTSQEAKLDSTLSMFNSTSSSSQAEGTSRIRSTRTEVAARPTRQRTTRTRTTTTPTQRLLATKPPPSTHTHTHTSHTAHPTTTAHRKGGHGTVVSDPIPGSAWEKIRQILLIPLCTLTVLTFIAGLGMYVAATWGSGEGWFGRPLTAPGEEAVGGKGKTIQEKPKEVDDLGRIGEKLGEKAKQSEEEEGLGTGVGGVREGSGEFRYRVPSLNSNLVKQT</sequence>
<feature type="region of interest" description="Disordered" evidence="1">
    <location>
        <begin position="185"/>
        <end position="204"/>
    </location>
</feature>
<dbReference type="EMBL" id="CAGI01000140">
    <property type="protein sequence ID" value="CCF49063.1"/>
    <property type="molecule type" value="Genomic_DNA"/>
</dbReference>
<gene>
    <name evidence="3" type="ORF">UHOR_08676</name>
</gene>
<organism evidence="3 4">
    <name type="scientific">Ustilago hordei</name>
    <name type="common">Barley covered smut fungus</name>
    <dbReference type="NCBI Taxonomy" id="120017"/>
    <lineage>
        <taxon>Eukaryota</taxon>
        <taxon>Fungi</taxon>
        <taxon>Dikarya</taxon>
        <taxon>Basidiomycota</taxon>
        <taxon>Ustilaginomycotina</taxon>
        <taxon>Ustilaginomycetes</taxon>
        <taxon>Ustilaginales</taxon>
        <taxon>Ustilaginaceae</taxon>
        <taxon>Ustilago</taxon>
    </lineage>
</organism>
<feature type="compositionally biased region" description="Basic and acidic residues" evidence="1">
    <location>
        <begin position="193"/>
        <end position="204"/>
    </location>
</feature>
<evidence type="ECO:0000313" key="3">
    <source>
        <dbReference type="EMBL" id="CCF49063.1"/>
    </source>
</evidence>
<feature type="region of interest" description="Disordered" evidence="1">
    <location>
        <begin position="48"/>
        <end position="130"/>
    </location>
</feature>
<keyword evidence="4" id="KW-1185">Reference proteome</keyword>
<feature type="chain" id="PRO_5003658092" evidence="2">
    <location>
        <begin position="32"/>
        <end position="253"/>
    </location>
</feature>